<dbReference type="GO" id="GO:0005737">
    <property type="term" value="C:cytoplasm"/>
    <property type="evidence" value="ECO:0007669"/>
    <property type="project" value="UniProtKB-SubCell"/>
</dbReference>
<reference evidence="2 3" key="1">
    <citation type="submission" date="2016-11" db="EMBL/GenBank/DDBJ databases">
        <authorList>
            <person name="Jaros S."/>
            <person name="Januszkiewicz K."/>
            <person name="Wedrychowicz H."/>
        </authorList>
    </citation>
    <scope>NUCLEOTIDE SEQUENCE [LARGE SCALE GENOMIC DNA]</scope>
    <source>
        <strain evidence="2">NVI 5450</strain>
    </source>
</reference>
<dbReference type="STRING" id="80854.MVIS_3011"/>
<dbReference type="Gene3D" id="3.10.20.10">
    <property type="match status" value="1"/>
</dbReference>
<dbReference type="Proteomes" id="UP000183794">
    <property type="component" value="Unassembled WGS sequence"/>
</dbReference>
<gene>
    <name evidence="1" type="primary">fdhD</name>
    <name evidence="2" type="ORF">NVI5450_3246</name>
</gene>
<dbReference type="HOGENOM" id="CLU_056887_3_0_6"/>
<comment type="subcellular location">
    <subcellularLocation>
        <location evidence="1">Cytoplasm</location>
    </subcellularLocation>
</comment>
<dbReference type="PANTHER" id="PTHR30592:SF1">
    <property type="entry name" value="SULFUR CARRIER PROTEIN FDHD"/>
    <property type="match status" value="1"/>
</dbReference>
<dbReference type="AlphaFoldDB" id="A0A090KAT0"/>
<comment type="caution">
    <text evidence="1">Lacks conserved residue(s) required for the propagation of feature annotation.</text>
</comment>
<keyword evidence="1" id="KW-0501">Molybdenum cofactor biosynthesis</keyword>
<sequence length="339" mass="37563">MAEQKINPEDYSLVDRESAFNATYQRNGRRNSHTNSQQMHQSSLLTIGVSACSMRQINGTEVSLSIDSVIIEEPLEIHLIYSDCAGKQKERVYLVTMRTPGDDLNLVTGLLLAEGIINNASDIVGINEHFDSDEMNQNEIYLRLSSDVVVDWALINRDTTSFSSCGVCGKSSIQSLELRDIPDLDSTEGWLSGLIIPHFSDSLRQYQSMFNQTGGVHGCALFDAKGALLLSCEDVGRHNALDKLMGKLARSPELDQQEKIVFLSGRISFELVQKVLVSGISVLIAVGAPSNLAINMAQRFNLTLIGFSRDGVFNVYHGAFRLNLLNDYRKSDTENQHDN</sequence>
<dbReference type="OrthoDB" id="3197277at2"/>
<proteinExistence type="inferred from homology"/>
<dbReference type="GO" id="GO:0006777">
    <property type="term" value="P:Mo-molybdopterin cofactor biosynthetic process"/>
    <property type="evidence" value="ECO:0007669"/>
    <property type="project" value="UniProtKB-UniRule"/>
</dbReference>
<dbReference type="GO" id="GO:0016783">
    <property type="term" value="F:sulfurtransferase activity"/>
    <property type="evidence" value="ECO:0007669"/>
    <property type="project" value="InterPro"/>
</dbReference>
<dbReference type="Pfam" id="PF02634">
    <property type="entry name" value="FdhD-NarQ"/>
    <property type="match status" value="1"/>
</dbReference>
<dbReference type="HAMAP" id="MF_00187">
    <property type="entry name" value="FdhD"/>
    <property type="match status" value="1"/>
</dbReference>
<dbReference type="InterPro" id="IPR016193">
    <property type="entry name" value="Cytidine_deaminase-like"/>
</dbReference>
<evidence type="ECO:0000313" key="2">
    <source>
        <dbReference type="EMBL" id="SGZ07778.1"/>
    </source>
</evidence>
<comment type="similarity">
    <text evidence="1">Belongs to the FdhD family.</text>
</comment>
<evidence type="ECO:0000256" key="1">
    <source>
        <dbReference type="HAMAP-Rule" id="MF_00187"/>
    </source>
</evidence>
<comment type="function">
    <text evidence="1">Required for formate dehydrogenase (FDH) activity. Acts as a sulfur carrier protein that transfers sulfur from IscS to the molybdenum cofactor prior to its insertion into FDH.</text>
</comment>
<dbReference type="RefSeq" id="WP_045111075.1">
    <property type="nucleotide sequence ID" value="NZ_CAWRBC010000133.1"/>
</dbReference>
<evidence type="ECO:0000313" key="3">
    <source>
        <dbReference type="Proteomes" id="UP000183794"/>
    </source>
</evidence>
<dbReference type="EMBL" id="FPLD01000086">
    <property type="protein sequence ID" value="SGZ07778.1"/>
    <property type="molecule type" value="Genomic_DNA"/>
</dbReference>
<dbReference type="PATRIC" id="fig|80854.5.peg.3193"/>
<dbReference type="SUPFAM" id="SSF53927">
    <property type="entry name" value="Cytidine deaminase-like"/>
    <property type="match status" value="1"/>
</dbReference>
<feature type="active site" description="Cysteine persulfide intermediate" evidence="1">
    <location>
        <position position="165"/>
    </location>
</feature>
<dbReference type="GO" id="GO:0097163">
    <property type="term" value="F:sulfur carrier activity"/>
    <property type="evidence" value="ECO:0007669"/>
    <property type="project" value="UniProtKB-UniRule"/>
</dbReference>
<accession>A0A090KAT0</accession>
<dbReference type="KEGG" id="mvs:MVIS_3011"/>
<keyword evidence="1" id="KW-0963">Cytoplasm</keyword>
<organism evidence="2 3">
    <name type="scientific">Moritella viscosa</name>
    <dbReference type="NCBI Taxonomy" id="80854"/>
    <lineage>
        <taxon>Bacteria</taxon>
        <taxon>Pseudomonadati</taxon>
        <taxon>Pseudomonadota</taxon>
        <taxon>Gammaproteobacteria</taxon>
        <taxon>Alteromonadales</taxon>
        <taxon>Moritellaceae</taxon>
        <taxon>Moritella</taxon>
    </lineage>
</organism>
<dbReference type="InterPro" id="IPR003786">
    <property type="entry name" value="FdhD"/>
</dbReference>
<protein>
    <recommendedName>
        <fullName evidence="1">Sulfur carrier protein FdhD</fullName>
    </recommendedName>
</protein>
<dbReference type="NCBIfam" id="TIGR00129">
    <property type="entry name" value="fdhD_narQ"/>
    <property type="match status" value="1"/>
</dbReference>
<dbReference type="Gene3D" id="3.40.140.10">
    <property type="entry name" value="Cytidine Deaminase, domain 2"/>
    <property type="match status" value="1"/>
</dbReference>
<name>A0A090KAT0_9GAMM</name>
<dbReference type="PANTHER" id="PTHR30592">
    <property type="entry name" value="FORMATE DEHYDROGENASE"/>
    <property type="match status" value="1"/>
</dbReference>